<gene>
    <name evidence="1" type="ORF">GOODEAATRI_016913</name>
</gene>
<keyword evidence="2" id="KW-1185">Reference proteome</keyword>
<accession>A0ABV0N248</accession>
<proteinExistence type="predicted"/>
<name>A0ABV0N248_9TELE</name>
<sequence>MTRRAWIDYFSWYMRCWLQPVSDRTQQTWCQNADTCNLEVFAPLPMQLGGLPQGAHSILISMCKEPGHSELFSVYNVGCIFHLPDYYFCCRNHAHMHTSCGHG</sequence>
<dbReference type="EMBL" id="JAHRIO010021327">
    <property type="protein sequence ID" value="MEQ2165442.1"/>
    <property type="molecule type" value="Genomic_DNA"/>
</dbReference>
<organism evidence="1 2">
    <name type="scientific">Goodea atripinnis</name>
    <dbReference type="NCBI Taxonomy" id="208336"/>
    <lineage>
        <taxon>Eukaryota</taxon>
        <taxon>Metazoa</taxon>
        <taxon>Chordata</taxon>
        <taxon>Craniata</taxon>
        <taxon>Vertebrata</taxon>
        <taxon>Euteleostomi</taxon>
        <taxon>Actinopterygii</taxon>
        <taxon>Neopterygii</taxon>
        <taxon>Teleostei</taxon>
        <taxon>Neoteleostei</taxon>
        <taxon>Acanthomorphata</taxon>
        <taxon>Ovalentaria</taxon>
        <taxon>Atherinomorphae</taxon>
        <taxon>Cyprinodontiformes</taxon>
        <taxon>Goodeidae</taxon>
        <taxon>Goodea</taxon>
    </lineage>
</organism>
<reference evidence="1 2" key="1">
    <citation type="submission" date="2021-06" db="EMBL/GenBank/DDBJ databases">
        <authorList>
            <person name="Palmer J.M."/>
        </authorList>
    </citation>
    <scope>NUCLEOTIDE SEQUENCE [LARGE SCALE GENOMIC DNA]</scope>
    <source>
        <strain evidence="1 2">GA_2019</strain>
        <tissue evidence="1">Muscle</tissue>
    </source>
</reference>
<dbReference type="Proteomes" id="UP001476798">
    <property type="component" value="Unassembled WGS sequence"/>
</dbReference>
<evidence type="ECO:0000313" key="1">
    <source>
        <dbReference type="EMBL" id="MEQ2165442.1"/>
    </source>
</evidence>
<evidence type="ECO:0000313" key="2">
    <source>
        <dbReference type="Proteomes" id="UP001476798"/>
    </source>
</evidence>
<comment type="caution">
    <text evidence="1">The sequence shown here is derived from an EMBL/GenBank/DDBJ whole genome shotgun (WGS) entry which is preliminary data.</text>
</comment>
<protein>
    <submittedName>
        <fullName evidence="1">Uncharacterized protein</fullName>
    </submittedName>
</protein>